<dbReference type="InterPro" id="IPR031781">
    <property type="entry name" value="SF3A2_dom"/>
</dbReference>
<keyword evidence="8" id="KW-0542">Nucleomorph</keyword>
<protein>
    <submittedName>
        <fullName evidence="8">mRNA splicing factor 3A subunit 2</fullName>
    </submittedName>
</protein>
<evidence type="ECO:0000256" key="4">
    <source>
        <dbReference type="ARBA" id="ARBA00023242"/>
    </source>
</evidence>
<feature type="domain" description="C2H2-type" evidence="6">
    <location>
        <begin position="66"/>
        <end position="88"/>
    </location>
</feature>
<reference evidence="8" key="1">
    <citation type="journal article" date="2015" name="Genome Biol. Evol.">
        <title>Nucleomorph Genome Sequences of Two Chlorarachniophytes, Amorphochlora amoebiformis and Lotharella vacuolata.</title>
        <authorList>
            <person name="Suzuki S."/>
            <person name="Shirato S."/>
            <person name="Hirakawa Y."/>
            <person name="Ishida K."/>
        </authorList>
    </citation>
    <scope>NUCLEOTIDE SEQUENCE</scope>
    <source>
        <strain evidence="8">CCMP240</strain>
    </source>
</reference>
<dbReference type="PANTHER" id="PTHR23205">
    <property type="entry name" value="SPLICING FACTOR 3A SUBUNIT 2"/>
    <property type="match status" value="1"/>
</dbReference>
<dbReference type="EMBL" id="AB996599">
    <property type="protein sequence ID" value="BAS01514.1"/>
    <property type="molecule type" value="Genomic_DNA"/>
</dbReference>
<dbReference type="Pfam" id="PF16835">
    <property type="entry name" value="SF3A2"/>
    <property type="match status" value="1"/>
</dbReference>
<keyword evidence="1" id="KW-0479">Metal-binding</keyword>
<keyword evidence="2" id="KW-0863">Zinc-finger</keyword>
<dbReference type="PANTHER" id="PTHR23205:SF0">
    <property type="entry name" value="SPLICING FACTOR 3A SUBUNIT 2"/>
    <property type="match status" value="1"/>
</dbReference>
<dbReference type="GO" id="GO:0008270">
    <property type="term" value="F:zinc ion binding"/>
    <property type="evidence" value="ECO:0007669"/>
    <property type="project" value="UniProtKB-KW"/>
</dbReference>
<gene>
    <name evidence="8" type="primary">sap62</name>
</gene>
<dbReference type="GO" id="GO:0071013">
    <property type="term" value="C:catalytic step 2 spliceosome"/>
    <property type="evidence" value="ECO:0007669"/>
    <property type="project" value="TreeGrafter"/>
</dbReference>
<feature type="signal peptide" evidence="5">
    <location>
        <begin position="1"/>
        <end position="23"/>
    </location>
</feature>
<evidence type="ECO:0000259" key="6">
    <source>
        <dbReference type="Pfam" id="PF12874"/>
    </source>
</evidence>
<dbReference type="GO" id="GO:0071004">
    <property type="term" value="C:U2-type prespliceosome"/>
    <property type="evidence" value="ECO:0007669"/>
    <property type="project" value="TreeGrafter"/>
</dbReference>
<geneLocation type="nucleomorph" evidence="8"/>
<dbReference type="GO" id="GO:0005686">
    <property type="term" value="C:U2 snRNP"/>
    <property type="evidence" value="ECO:0007669"/>
    <property type="project" value="TreeGrafter"/>
</dbReference>
<dbReference type="Pfam" id="PF12874">
    <property type="entry name" value="zf-met"/>
    <property type="match status" value="1"/>
</dbReference>
<dbReference type="Gene3D" id="2.60.40.2690">
    <property type="match status" value="1"/>
</dbReference>
<accession>A0A0H5BQT6</accession>
<dbReference type="GO" id="GO:0000245">
    <property type="term" value="P:spliceosomal complex assembly"/>
    <property type="evidence" value="ECO:0007669"/>
    <property type="project" value="TreeGrafter"/>
</dbReference>
<evidence type="ECO:0000256" key="5">
    <source>
        <dbReference type="SAM" id="SignalP"/>
    </source>
</evidence>
<dbReference type="AlphaFoldDB" id="A0A0H5BQT6"/>
<organism evidence="8">
    <name type="scientific">Lotharella vacuolata</name>
    <dbReference type="NCBI Taxonomy" id="74820"/>
    <lineage>
        <taxon>Eukaryota</taxon>
        <taxon>Sar</taxon>
        <taxon>Rhizaria</taxon>
        <taxon>Cercozoa</taxon>
        <taxon>Chlorarachniophyceae</taxon>
        <taxon>Lotharella</taxon>
    </lineage>
</organism>
<name>A0A0H5BQT6_9EUKA</name>
<dbReference type="InterPro" id="IPR013087">
    <property type="entry name" value="Znf_C2H2_type"/>
</dbReference>
<keyword evidence="4" id="KW-0539">Nucleus</keyword>
<proteinExistence type="predicted"/>
<evidence type="ECO:0000256" key="1">
    <source>
        <dbReference type="ARBA" id="ARBA00022723"/>
    </source>
</evidence>
<evidence type="ECO:0000259" key="7">
    <source>
        <dbReference type="Pfam" id="PF16835"/>
    </source>
</evidence>
<feature type="domain" description="SF3A2" evidence="7">
    <location>
        <begin position="129"/>
        <end position="221"/>
    </location>
</feature>
<keyword evidence="3" id="KW-0862">Zinc</keyword>
<sequence length="229" mass="26891">MIAINLKLVFIFLHISMNSLILTNLNINNVEVKDKIKQKFTQSALDNLDFSNDPYYIREYNNNIKCKLCLTTHRSDSGYLAHTQGKRHLTNIVKRKSTQLGKNYSIFTEKEDTSSNKKTSIFNLYIDYIYPGFTILKSMDRSNGNKVLFLELRFNYIAKNAIPDYKIISTFEQKIEEKNNNYKFLLIGCPNYKTIAFKIPNLKINSKSNYSFCHWDQNNKKLLLSFAFW</sequence>
<evidence type="ECO:0000256" key="2">
    <source>
        <dbReference type="ARBA" id="ARBA00022771"/>
    </source>
</evidence>
<evidence type="ECO:0000313" key="8">
    <source>
        <dbReference type="EMBL" id="BAS01514.1"/>
    </source>
</evidence>
<dbReference type="InterPro" id="IPR052092">
    <property type="entry name" value="SF3A2"/>
</dbReference>
<evidence type="ECO:0000256" key="3">
    <source>
        <dbReference type="ARBA" id="ARBA00022833"/>
    </source>
</evidence>
<feature type="chain" id="PRO_5005216344" evidence="5">
    <location>
        <begin position="24"/>
        <end position="229"/>
    </location>
</feature>
<keyword evidence="5" id="KW-0732">Signal</keyword>